<reference evidence="1" key="1">
    <citation type="journal article" date="2015" name="Nature">
        <title>Complex archaea that bridge the gap between prokaryotes and eukaryotes.</title>
        <authorList>
            <person name="Spang A."/>
            <person name="Saw J.H."/>
            <person name="Jorgensen S.L."/>
            <person name="Zaremba-Niedzwiedzka K."/>
            <person name="Martijn J."/>
            <person name="Lind A.E."/>
            <person name="van Eijk R."/>
            <person name="Schleper C."/>
            <person name="Guy L."/>
            <person name="Ettema T.J."/>
        </authorList>
    </citation>
    <scope>NUCLEOTIDE SEQUENCE</scope>
</reference>
<comment type="caution">
    <text evidence="1">The sequence shown here is derived from an EMBL/GenBank/DDBJ whole genome shotgun (WGS) entry which is preliminary data.</text>
</comment>
<name>A0A0F8XV28_9ZZZZ</name>
<dbReference type="EMBL" id="LAZR01057008">
    <property type="protein sequence ID" value="KKK72937.1"/>
    <property type="molecule type" value="Genomic_DNA"/>
</dbReference>
<sequence>MVAFSNFNPDGLSGPQREPESIRLATKAWDNAVERFGWDHPVELRLWCRLERMQGVPAHEMTAWRRQREGL</sequence>
<gene>
    <name evidence="1" type="ORF">LCGC14_2898880</name>
</gene>
<proteinExistence type="predicted"/>
<protein>
    <submittedName>
        <fullName evidence="1">Uncharacterized protein</fullName>
    </submittedName>
</protein>
<accession>A0A0F8XV28</accession>
<organism evidence="1">
    <name type="scientific">marine sediment metagenome</name>
    <dbReference type="NCBI Taxonomy" id="412755"/>
    <lineage>
        <taxon>unclassified sequences</taxon>
        <taxon>metagenomes</taxon>
        <taxon>ecological metagenomes</taxon>
    </lineage>
</organism>
<dbReference type="AlphaFoldDB" id="A0A0F8XV28"/>
<evidence type="ECO:0000313" key="1">
    <source>
        <dbReference type="EMBL" id="KKK72937.1"/>
    </source>
</evidence>